<gene>
    <name evidence="2" type="ORF">AB5J53_08840</name>
</gene>
<organism evidence="2">
    <name type="scientific">Streptomyces sp. R41</name>
    <dbReference type="NCBI Taxonomy" id="3238632"/>
    <lineage>
        <taxon>Bacteria</taxon>
        <taxon>Bacillati</taxon>
        <taxon>Actinomycetota</taxon>
        <taxon>Actinomycetes</taxon>
        <taxon>Kitasatosporales</taxon>
        <taxon>Streptomycetaceae</taxon>
        <taxon>Streptomyces</taxon>
    </lineage>
</organism>
<protein>
    <submittedName>
        <fullName evidence="2">Uncharacterized protein</fullName>
    </submittedName>
</protein>
<sequence>MSTPQSQQDGATDAAKEPTMDMKSVVTVIPVADLVLDIEPSPRRTDQQGC</sequence>
<reference evidence="2" key="1">
    <citation type="submission" date="2024-07" db="EMBL/GenBank/DDBJ databases">
        <authorList>
            <person name="Yu S.T."/>
        </authorList>
    </citation>
    <scope>NUCLEOTIDE SEQUENCE</scope>
    <source>
        <strain evidence="2">R41</strain>
    </source>
</reference>
<feature type="compositionally biased region" description="Polar residues" evidence="1">
    <location>
        <begin position="1"/>
        <end position="10"/>
    </location>
</feature>
<dbReference type="EMBL" id="CP163443">
    <property type="protein sequence ID" value="XDQ51744.1"/>
    <property type="molecule type" value="Genomic_DNA"/>
</dbReference>
<accession>A0AB39R9P1</accession>
<feature type="region of interest" description="Disordered" evidence="1">
    <location>
        <begin position="1"/>
        <end position="23"/>
    </location>
</feature>
<dbReference type="RefSeq" id="WP_369245063.1">
    <property type="nucleotide sequence ID" value="NZ_CP163443.1"/>
</dbReference>
<evidence type="ECO:0000313" key="2">
    <source>
        <dbReference type="EMBL" id="XDQ51744.1"/>
    </source>
</evidence>
<name>A0AB39R9P1_9ACTN</name>
<proteinExistence type="predicted"/>
<evidence type="ECO:0000256" key="1">
    <source>
        <dbReference type="SAM" id="MobiDB-lite"/>
    </source>
</evidence>
<dbReference type="AlphaFoldDB" id="A0AB39R9P1"/>